<evidence type="ECO:0000313" key="2">
    <source>
        <dbReference type="Proteomes" id="UP001266305"/>
    </source>
</evidence>
<evidence type="ECO:0000313" key="1">
    <source>
        <dbReference type="EMBL" id="KAK2091834.1"/>
    </source>
</evidence>
<organism evidence="1 2">
    <name type="scientific">Saguinus oedipus</name>
    <name type="common">Cotton-top tamarin</name>
    <name type="synonym">Oedipomidas oedipus</name>
    <dbReference type="NCBI Taxonomy" id="9490"/>
    <lineage>
        <taxon>Eukaryota</taxon>
        <taxon>Metazoa</taxon>
        <taxon>Chordata</taxon>
        <taxon>Craniata</taxon>
        <taxon>Vertebrata</taxon>
        <taxon>Euteleostomi</taxon>
        <taxon>Mammalia</taxon>
        <taxon>Eutheria</taxon>
        <taxon>Euarchontoglires</taxon>
        <taxon>Primates</taxon>
        <taxon>Haplorrhini</taxon>
        <taxon>Platyrrhini</taxon>
        <taxon>Cebidae</taxon>
        <taxon>Callitrichinae</taxon>
        <taxon>Saguinus</taxon>
    </lineage>
</organism>
<accession>A0ABQ9U435</accession>
<name>A0ABQ9U435_SAGOE</name>
<gene>
    <name evidence="1" type="ORF">P7K49_031118</name>
</gene>
<comment type="caution">
    <text evidence="1">The sequence shown here is derived from an EMBL/GenBank/DDBJ whole genome shotgun (WGS) entry which is preliminary data.</text>
</comment>
<reference evidence="1 2" key="1">
    <citation type="submission" date="2023-05" db="EMBL/GenBank/DDBJ databases">
        <title>B98-5 Cell Line De Novo Hybrid Assembly: An Optical Mapping Approach.</title>
        <authorList>
            <person name="Kananen K."/>
            <person name="Auerbach J.A."/>
            <person name="Kautto E."/>
            <person name="Blachly J.S."/>
        </authorList>
    </citation>
    <scope>NUCLEOTIDE SEQUENCE [LARGE SCALE GENOMIC DNA]</scope>
    <source>
        <strain evidence="1">B95-8</strain>
        <tissue evidence="1">Cell line</tissue>
    </source>
</reference>
<protein>
    <submittedName>
        <fullName evidence="1">Uncharacterized protein</fullName>
    </submittedName>
</protein>
<proteinExistence type="predicted"/>
<keyword evidence="2" id="KW-1185">Reference proteome</keyword>
<dbReference type="EMBL" id="JASSZA010000016">
    <property type="protein sequence ID" value="KAK2091834.1"/>
    <property type="molecule type" value="Genomic_DNA"/>
</dbReference>
<dbReference type="Proteomes" id="UP001266305">
    <property type="component" value="Unassembled WGS sequence"/>
</dbReference>
<sequence>MGNNGNTTGFFFSGSLGHDFRLSLTSDTETNVIACGFWKEIATVLVDHLLERKRGETDTFLLLLLFRSLKQLGELNIFIPVLGQESGDMELIEKESENGGIQADWPIANRSLNVSKAHLPFE</sequence>